<organism evidence="2 3">
    <name type="scientific">Haliangium ochraceum (strain DSM 14365 / JCM 11303 / SMP-2)</name>
    <dbReference type="NCBI Taxonomy" id="502025"/>
    <lineage>
        <taxon>Bacteria</taxon>
        <taxon>Pseudomonadati</taxon>
        <taxon>Myxococcota</taxon>
        <taxon>Polyangia</taxon>
        <taxon>Haliangiales</taxon>
        <taxon>Kofleriaceae</taxon>
        <taxon>Haliangium</taxon>
    </lineage>
</organism>
<reference evidence="2 3" key="1">
    <citation type="journal article" date="2010" name="Stand. Genomic Sci.">
        <title>Complete genome sequence of Haliangium ochraceum type strain (SMP-2).</title>
        <authorList>
            <consortium name="US DOE Joint Genome Institute (JGI-PGF)"/>
            <person name="Ivanova N."/>
            <person name="Daum C."/>
            <person name="Lang E."/>
            <person name="Abt B."/>
            <person name="Kopitz M."/>
            <person name="Saunders E."/>
            <person name="Lapidus A."/>
            <person name="Lucas S."/>
            <person name="Glavina Del Rio T."/>
            <person name="Nolan M."/>
            <person name="Tice H."/>
            <person name="Copeland A."/>
            <person name="Cheng J.F."/>
            <person name="Chen F."/>
            <person name="Bruce D."/>
            <person name="Goodwin L."/>
            <person name="Pitluck S."/>
            <person name="Mavromatis K."/>
            <person name="Pati A."/>
            <person name="Mikhailova N."/>
            <person name="Chen A."/>
            <person name="Palaniappan K."/>
            <person name="Land M."/>
            <person name="Hauser L."/>
            <person name="Chang Y.J."/>
            <person name="Jeffries C.D."/>
            <person name="Detter J.C."/>
            <person name="Brettin T."/>
            <person name="Rohde M."/>
            <person name="Goker M."/>
            <person name="Bristow J."/>
            <person name="Markowitz V."/>
            <person name="Eisen J.A."/>
            <person name="Hugenholtz P."/>
            <person name="Kyrpides N.C."/>
            <person name="Klenk H.P."/>
        </authorList>
    </citation>
    <scope>NUCLEOTIDE SEQUENCE [LARGE SCALE GENOMIC DNA]</scope>
    <source>
        <strain evidence="3">DSM 14365 / CIP 107738 / JCM 11303 / AJ 13395 / SMP-2</strain>
    </source>
</reference>
<dbReference type="Proteomes" id="UP000001880">
    <property type="component" value="Chromosome"/>
</dbReference>
<dbReference type="STRING" id="502025.Hoch_3728"/>
<keyword evidence="1" id="KW-0732">Signal</keyword>
<dbReference type="KEGG" id="hoh:Hoch_3728"/>
<protein>
    <recommendedName>
        <fullName evidence="4">Outer membrane protein beta-barrel domain-containing protein</fullName>
    </recommendedName>
</protein>
<evidence type="ECO:0008006" key="4">
    <source>
        <dbReference type="Google" id="ProtNLM"/>
    </source>
</evidence>
<accession>D0LY78</accession>
<proteinExistence type="predicted"/>
<feature type="signal peptide" evidence="1">
    <location>
        <begin position="1"/>
        <end position="19"/>
    </location>
</feature>
<feature type="chain" id="PRO_5003011024" description="Outer membrane protein beta-barrel domain-containing protein" evidence="1">
    <location>
        <begin position="20"/>
        <end position="165"/>
    </location>
</feature>
<dbReference type="HOGENOM" id="CLU_1608559_0_0_7"/>
<keyword evidence="3" id="KW-1185">Reference proteome</keyword>
<dbReference type="AlphaFoldDB" id="D0LY78"/>
<evidence type="ECO:0000313" key="3">
    <source>
        <dbReference type="Proteomes" id="UP000001880"/>
    </source>
</evidence>
<name>D0LY78_HALO1</name>
<evidence type="ECO:0000313" key="2">
    <source>
        <dbReference type="EMBL" id="ACY16228.1"/>
    </source>
</evidence>
<dbReference type="EMBL" id="CP001804">
    <property type="protein sequence ID" value="ACY16228.1"/>
    <property type="molecule type" value="Genomic_DNA"/>
</dbReference>
<evidence type="ECO:0000256" key="1">
    <source>
        <dbReference type="SAM" id="SignalP"/>
    </source>
</evidence>
<gene>
    <name evidence="2" type="ordered locus">Hoch_3728</name>
</gene>
<sequence>MLILGVALAASALATPAAASEDENSLSIELGYATYSAAEYMPHGGVLAAAFARGISDALSWRLDGGLGGYYRDGFTASVHATAGLVYRFDVLKYVPYLHLGLGGIATAGPDRDAGASALVAVGAGLDVLRSRETSWGVYARFETLLQETAFFTAGVRASWRWGFF</sequence>